<protein>
    <submittedName>
        <fullName evidence="3">Putative nwd2 protein</fullName>
    </submittedName>
</protein>
<dbReference type="AlphaFoldDB" id="A0A8H6Z8V7"/>
<proteinExistence type="predicted"/>
<accession>A0A8H6Z8V7</accession>
<dbReference type="EMBL" id="JACAZH010000003">
    <property type="protein sequence ID" value="KAF7372937.1"/>
    <property type="molecule type" value="Genomic_DNA"/>
</dbReference>
<sequence length="571" mass="64328">MFPGAQMINNYINGGRGGAGGRGYRSGTGGAGGQGTGPSVNFNIKSSGGFTLALNVEWLRAPISQVVEQNPSIVARSIAVQMQELISEPCCSREHQDPIVILIDGLDECDEHGVQGEVLRAIQHPSSNHPIFLRFIIASRPEPHIRQVFQSSSSHCHSFNVEQSFEDVRKYLRDEFSRVHRNHLTMQNISSPWPGCDVLEELVWRSSGYFIYASTIIKFIEDENYRPIVRLEVVRNANGPGSESAYDALDRLYMTILSSVPRQSELTPILGAIVNFRLPPEEIDKLFRLAEGETLLLLRGLHSVLKIQSSKDIISSHHASFLDFLDNPGRSRTFCIGTLHYRIDLARIILEAYVGPPKKTDRFFSIFLADHLVPFINTLPPSVEVAELLPRIGAIEPEFFVSTTYIMMPSPYVPRRILAWVKQVPSAPRDIINLWEEYECMVSLEQTVRWGPLSAERIFPRSPEFLRILVSLVVFKQDTLLQLRGRLDLTWTEMRTSMSCPSSNVAMDEHELSALTVRQAFRDVALQCLRKIVKTQNQAHSRGTRDELFKCIRSIGSHIGVNATGKHILEQ</sequence>
<dbReference type="InterPro" id="IPR056884">
    <property type="entry name" value="NPHP3-like_N"/>
</dbReference>
<reference evidence="3" key="1">
    <citation type="submission" date="2020-05" db="EMBL/GenBank/DDBJ databases">
        <title>Mycena genomes resolve the evolution of fungal bioluminescence.</title>
        <authorList>
            <person name="Tsai I.J."/>
        </authorList>
    </citation>
    <scope>NUCLEOTIDE SEQUENCE</scope>
    <source>
        <strain evidence="3">160909Yilan</strain>
    </source>
</reference>
<dbReference type="Proteomes" id="UP000623467">
    <property type="component" value="Unassembled WGS sequence"/>
</dbReference>
<dbReference type="PANTHER" id="PTHR10039:SF14">
    <property type="entry name" value="NACHT DOMAIN-CONTAINING PROTEIN"/>
    <property type="match status" value="1"/>
</dbReference>
<evidence type="ECO:0000256" key="1">
    <source>
        <dbReference type="ARBA" id="ARBA00022737"/>
    </source>
</evidence>
<evidence type="ECO:0000313" key="3">
    <source>
        <dbReference type="EMBL" id="KAF7372937.1"/>
    </source>
</evidence>
<keyword evidence="1" id="KW-0677">Repeat</keyword>
<comment type="caution">
    <text evidence="3">The sequence shown here is derived from an EMBL/GenBank/DDBJ whole genome shotgun (WGS) entry which is preliminary data.</text>
</comment>
<evidence type="ECO:0000259" key="2">
    <source>
        <dbReference type="Pfam" id="PF24883"/>
    </source>
</evidence>
<dbReference type="PANTHER" id="PTHR10039">
    <property type="entry name" value="AMELOGENIN"/>
    <property type="match status" value="1"/>
</dbReference>
<gene>
    <name evidence="3" type="ORF">MSAN_00500500</name>
</gene>
<feature type="domain" description="Nephrocystin 3-like N-terminal" evidence="2">
    <location>
        <begin position="54"/>
        <end position="140"/>
    </location>
</feature>
<name>A0A8H6Z8V7_9AGAR</name>
<keyword evidence="4" id="KW-1185">Reference proteome</keyword>
<evidence type="ECO:0000313" key="4">
    <source>
        <dbReference type="Proteomes" id="UP000623467"/>
    </source>
</evidence>
<dbReference type="Pfam" id="PF24883">
    <property type="entry name" value="NPHP3_N"/>
    <property type="match status" value="1"/>
</dbReference>
<dbReference type="OrthoDB" id="3560868at2759"/>
<organism evidence="3 4">
    <name type="scientific">Mycena sanguinolenta</name>
    <dbReference type="NCBI Taxonomy" id="230812"/>
    <lineage>
        <taxon>Eukaryota</taxon>
        <taxon>Fungi</taxon>
        <taxon>Dikarya</taxon>
        <taxon>Basidiomycota</taxon>
        <taxon>Agaricomycotina</taxon>
        <taxon>Agaricomycetes</taxon>
        <taxon>Agaricomycetidae</taxon>
        <taxon>Agaricales</taxon>
        <taxon>Marasmiineae</taxon>
        <taxon>Mycenaceae</taxon>
        <taxon>Mycena</taxon>
    </lineage>
</organism>